<dbReference type="EMBL" id="JAOPJF010000023">
    <property type="protein sequence ID" value="KAK1145605.1"/>
    <property type="molecule type" value="Genomic_DNA"/>
</dbReference>
<organism evidence="1 2">
    <name type="scientific">Aspergillus melleus</name>
    <dbReference type="NCBI Taxonomy" id="138277"/>
    <lineage>
        <taxon>Eukaryota</taxon>
        <taxon>Fungi</taxon>
        <taxon>Dikarya</taxon>
        <taxon>Ascomycota</taxon>
        <taxon>Pezizomycotina</taxon>
        <taxon>Eurotiomycetes</taxon>
        <taxon>Eurotiomycetidae</taxon>
        <taxon>Eurotiales</taxon>
        <taxon>Aspergillaceae</taxon>
        <taxon>Aspergillus</taxon>
        <taxon>Aspergillus subgen. Circumdati</taxon>
    </lineage>
</organism>
<protein>
    <submittedName>
        <fullName evidence="1">Uncharacterized protein</fullName>
    </submittedName>
</protein>
<dbReference type="Proteomes" id="UP001177260">
    <property type="component" value="Unassembled WGS sequence"/>
</dbReference>
<sequence length="522" mass="56787">MPFYSGSSRSKKARKDGSNRTSTASVVSAGSHATSKDSRSSVEKSKKESSPTQSAALKHAAPASNEAPKTQDAKPKPTESEKKPPNVFEYLEDDSESEISSSSEDDDDSLQSSKSSVGAPPAQPKVAYAAPAGRQPVSTTPAANGRSRTSSMKSKTSMDSTGPYNISPTTVPLQLARHNPTYRKYSTDGSYASGPVPDSSNHPARRNLDIVTSPEAYYPSRNPAPFHRPPLPPSPPRSPGEDLHRVSRRSRRNTKTSHIPSGYGLLSWQLDSSAEGKEASLPPLYRRFESVNHRVLLHLQDEIAHLEEELHMLDEYEEMHRIAAADQEGTKVLPASRRMDVQAQVYSSLHYRREEVMGVLVHKTQQYNTALSAYSQVLQTLPRASEQDTETYRTWMKEHNPIAAAETRFLDHAQDLISLAPRAVSSPSNSSVYSAIIIASAAILLPLLSFAMIAEFSGRLLVVAVVGGAAAAIASNSSTGAEQLVASQDGWRCASLYVNSLIVKPCFHAPPMREPNKVIDFP</sequence>
<reference evidence="1 2" key="1">
    <citation type="journal article" date="2023" name="ACS Omega">
        <title>Identification of the Neoaspergillic Acid Biosynthesis Gene Cluster by Establishing an In Vitro CRISPR-Ribonucleoprotein Genetic System in Aspergillus melleus.</title>
        <authorList>
            <person name="Yuan B."/>
            <person name="Grau M.F."/>
            <person name="Murata R.M."/>
            <person name="Torok T."/>
            <person name="Venkateswaran K."/>
            <person name="Stajich J.E."/>
            <person name="Wang C.C.C."/>
        </authorList>
    </citation>
    <scope>NUCLEOTIDE SEQUENCE [LARGE SCALE GENOMIC DNA]</scope>
    <source>
        <strain evidence="1 2">IMV 1140</strain>
    </source>
</reference>
<comment type="caution">
    <text evidence="1">The sequence shown here is derived from an EMBL/GenBank/DDBJ whole genome shotgun (WGS) entry which is preliminary data.</text>
</comment>
<evidence type="ECO:0000313" key="1">
    <source>
        <dbReference type="EMBL" id="KAK1145605.1"/>
    </source>
</evidence>
<name>A0ACC3B6K0_9EURO</name>
<proteinExistence type="predicted"/>
<gene>
    <name evidence="1" type="ORF">N8T08_004164</name>
</gene>
<accession>A0ACC3B6K0</accession>
<evidence type="ECO:0000313" key="2">
    <source>
        <dbReference type="Proteomes" id="UP001177260"/>
    </source>
</evidence>
<keyword evidence="2" id="KW-1185">Reference proteome</keyword>